<organism evidence="1">
    <name type="scientific">viral metagenome</name>
    <dbReference type="NCBI Taxonomy" id="1070528"/>
    <lineage>
        <taxon>unclassified sequences</taxon>
        <taxon>metagenomes</taxon>
        <taxon>organismal metagenomes</taxon>
    </lineage>
</organism>
<dbReference type="EMBL" id="MT144144">
    <property type="protein sequence ID" value="QJA49602.1"/>
    <property type="molecule type" value="Genomic_DNA"/>
</dbReference>
<evidence type="ECO:0000313" key="1">
    <source>
        <dbReference type="EMBL" id="QJA49602.1"/>
    </source>
</evidence>
<accession>A0A6H1ZQ63</accession>
<proteinExistence type="predicted"/>
<protein>
    <submittedName>
        <fullName evidence="1">Uncharacterized protein</fullName>
    </submittedName>
</protein>
<reference evidence="1" key="1">
    <citation type="submission" date="2020-03" db="EMBL/GenBank/DDBJ databases">
        <title>The deep terrestrial virosphere.</title>
        <authorList>
            <person name="Holmfeldt K."/>
            <person name="Nilsson E."/>
            <person name="Simone D."/>
            <person name="Lopez-Fernandez M."/>
            <person name="Wu X."/>
            <person name="de Brujin I."/>
            <person name="Lundin D."/>
            <person name="Andersson A."/>
            <person name="Bertilsson S."/>
            <person name="Dopson M."/>
        </authorList>
    </citation>
    <scope>NUCLEOTIDE SEQUENCE</scope>
    <source>
        <strain evidence="1">TM448A01407</strain>
    </source>
</reference>
<gene>
    <name evidence="1" type="ORF">TM448A01407_0021</name>
</gene>
<name>A0A6H1ZQ63_9ZZZZ</name>
<sequence length="103" mass="12150">MKQSQIIEQYLVSLEGQWLERNELSNLETSFGFLPPRVERTIRGMLEQNKTDQMVGKEPTYKIEQKIEEKNGKPIAWVRAVPPERYEIYKVEGIEVDRVPVWS</sequence>
<dbReference type="AlphaFoldDB" id="A0A6H1ZQ63"/>